<dbReference type="PANTHER" id="PTHR10125:SF31">
    <property type="entry name" value="P2X RECEPTOR E"/>
    <property type="match status" value="1"/>
</dbReference>
<dbReference type="AlphaFoldDB" id="A0A7J7J8I5"/>
<evidence type="ECO:0000313" key="11">
    <source>
        <dbReference type="EMBL" id="KAF6022044.1"/>
    </source>
</evidence>
<feature type="transmembrane region" description="Helical" evidence="10">
    <location>
        <begin position="323"/>
        <end position="348"/>
    </location>
</feature>
<organism evidence="11 12">
    <name type="scientific">Bugula neritina</name>
    <name type="common">Brown bryozoan</name>
    <name type="synonym">Sertularia neritina</name>
    <dbReference type="NCBI Taxonomy" id="10212"/>
    <lineage>
        <taxon>Eukaryota</taxon>
        <taxon>Metazoa</taxon>
        <taxon>Spiralia</taxon>
        <taxon>Lophotrochozoa</taxon>
        <taxon>Bryozoa</taxon>
        <taxon>Gymnolaemata</taxon>
        <taxon>Cheilostomatida</taxon>
        <taxon>Flustrina</taxon>
        <taxon>Buguloidea</taxon>
        <taxon>Bugulidae</taxon>
        <taxon>Bugula</taxon>
    </lineage>
</organism>
<dbReference type="Gene3D" id="1.10.287.940">
    <property type="entry name" value="atp-gated p2x4 ion channel"/>
    <property type="match status" value="1"/>
</dbReference>
<evidence type="ECO:0000256" key="10">
    <source>
        <dbReference type="SAM" id="Phobius"/>
    </source>
</evidence>
<keyword evidence="12" id="KW-1185">Reference proteome</keyword>
<evidence type="ECO:0000256" key="8">
    <source>
        <dbReference type="ARBA" id="ARBA00023286"/>
    </source>
</evidence>
<evidence type="ECO:0000256" key="4">
    <source>
        <dbReference type="ARBA" id="ARBA00022692"/>
    </source>
</evidence>
<dbReference type="GO" id="GO:0001614">
    <property type="term" value="F:purinergic nucleotide receptor activity"/>
    <property type="evidence" value="ECO:0007669"/>
    <property type="project" value="InterPro"/>
</dbReference>
<keyword evidence="9" id="KW-0407">Ion channel</keyword>
<dbReference type="GO" id="GO:0012505">
    <property type="term" value="C:endomembrane system"/>
    <property type="evidence" value="ECO:0007669"/>
    <property type="project" value="UniProtKB-SubCell"/>
</dbReference>
<dbReference type="GO" id="GO:0004931">
    <property type="term" value="F:extracellularly ATP-gated monoatomic cation channel activity"/>
    <property type="evidence" value="ECO:0007669"/>
    <property type="project" value="InterPro"/>
</dbReference>
<keyword evidence="4 10" id="KW-0812">Transmembrane</keyword>
<sequence length="394" mass="44579">MESVLSVLFDYQTNKIVSIKSKKVGIINKLLQLIVVGYLVIWVMIIQKGYQQVDRGLFSVTTSLAGVSLTNSRVWDVEDVVVPAKENKQFFVSTKVVVTNHQVQSVCAEDRFVKAARCNHDSDCLPAGRTFPLGNGISDGTCNLTSRTCNIYAWCPTISDEQIPGSHQTVEGVANFTVLIKNQVFFSTYQVKRSNVEGSQFDLTHCRYDSNTNKLCPVFQLGSIVEEALSKQTTVLHFDDIKEEGAVIAIRIKWDCNLDYSVDDCTPTYAFDRLDESGGYNYYYTNNYFVGNQAERQLIKAYGILFVVLVDAEARRFDIIETLYNLGSSLAILVVAQVICDFIITYIMSRREFFKSHKYLTIKDEEEMDCVENNHLFERAGRINYGSVNSDQII</sequence>
<proteinExistence type="inferred from homology"/>
<evidence type="ECO:0000256" key="2">
    <source>
        <dbReference type="ARBA" id="ARBA00009848"/>
    </source>
</evidence>
<dbReference type="PRINTS" id="PR01307">
    <property type="entry name" value="P2XRECEPTOR"/>
</dbReference>
<name>A0A7J7J8I5_BUGNE</name>
<protein>
    <submittedName>
        <fullName evidence="11">P2RX4</fullName>
    </submittedName>
</protein>
<evidence type="ECO:0000256" key="5">
    <source>
        <dbReference type="ARBA" id="ARBA00022989"/>
    </source>
</evidence>
<keyword evidence="5 10" id="KW-1133">Transmembrane helix</keyword>
<evidence type="ECO:0000256" key="7">
    <source>
        <dbReference type="ARBA" id="ARBA00023136"/>
    </source>
</evidence>
<dbReference type="Gene3D" id="2.60.490.10">
    <property type="entry name" value="atp-gated p2x4 ion channel domain"/>
    <property type="match status" value="1"/>
</dbReference>
<dbReference type="PANTHER" id="PTHR10125">
    <property type="entry name" value="P2X PURINOCEPTOR"/>
    <property type="match status" value="1"/>
</dbReference>
<keyword evidence="8" id="KW-1071">Ligand-gated ion channel</keyword>
<keyword evidence="6" id="KW-0406">Ion transport</keyword>
<dbReference type="InterPro" id="IPR001429">
    <property type="entry name" value="P2X_purnocptor"/>
</dbReference>
<dbReference type="InterPro" id="IPR059116">
    <property type="entry name" value="P2X_receptor"/>
</dbReference>
<evidence type="ECO:0000256" key="6">
    <source>
        <dbReference type="ARBA" id="ARBA00023065"/>
    </source>
</evidence>
<dbReference type="GO" id="GO:0033198">
    <property type="term" value="P:response to ATP"/>
    <property type="evidence" value="ECO:0007669"/>
    <property type="project" value="InterPro"/>
</dbReference>
<dbReference type="NCBIfam" id="TIGR00863">
    <property type="entry name" value="P2X"/>
    <property type="match status" value="1"/>
</dbReference>
<dbReference type="EMBL" id="VXIV02002911">
    <property type="protein sequence ID" value="KAF6022044.1"/>
    <property type="molecule type" value="Genomic_DNA"/>
</dbReference>
<evidence type="ECO:0000256" key="1">
    <source>
        <dbReference type="ARBA" id="ARBA00004308"/>
    </source>
</evidence>
<dbReference type="Pfam" id="PF00864">
    <property type="entry name" value="P2X_receptor"/>
    <property type="match status" value="1"/>
</dbReference>
<comment type="subcellular location">
    <subcellularLocation>
        <location evidence="1">Endomembrane system</location>
    </subcellularLocation>
</comment>
<evidence type="ECO:0000256" key="3">
    <source>
        <dbReference type="ARBA" id="ARBA00022448"/>
    </source>
</evidence>
<feature type="transmembrane region" description="Helical" evidence="10">
    <location>
        <begin position="30"/>
        <end position="50"/>
    </location>
</feature>
<evidence type="ECO:0000256" key="9">
    <source>
        <dbReference type="ARBA" id="ARBA00023303"/>
    </source>
</evidence>
<gene>
    <name evidence="11" type="ORF">EB796_019646</name>
</gene>
<comment type="caution">
    <text evidence="11">The sequence shown here is derived from an EMBL/GenBank/DDBJ whole genome shotgun (WGS) entry which is preliminary data.</text>
</comment>
<comment type="similarity">
    <text evidence="2">Belongs to the P2X receptor family.</text>
</comment>
<dbReference type="OrthoDB" id="494673at2759"/>
<dbReference type="Proteomes" id="UP000593567">
    <property type="component" value="Unassembled WGS sequence"/>
</dbReference>
<dbReference type="GO" id="GO:0098794">
    <property type="term" value="C:postsynapse"/>
    <property type="evidence" value="ECO:0007669"/>
    <property type="project" value="GOC"/>
</dbReference>
<accession>A0A7J7J8I5</accession>
<keyword evidence="3" id="KW-0813">Transport</keyword>
<keyword evidence="7 10" id="KW-0472">Membrane</keyword>
<evidence type="ECO:0000313" key="12">
    <source>
        <dbReference type="Proteomes" id="UP000593567"/>
    </source>
</evidence>
<reference evidence="11" key="1">
    <citation type="submission" date="2020-06" db="EMBL/GenBank/DDBJ databases">
        <title>Draft genome of Bugula neritina, a colonial animal packing powerful symbionts and potential medicines.</title>
        <authorList>
            <person name="Rayko M."/>
        </authorList>
    </citation>
    <scope>NUCLEOTIDE SEQUENCE [LARGE SCALE GENOMIC DNA]</scope>
    <source>
        <strain evidence="11">Kwan_BN1</strain>
    </source>
</reference>
<dbReference type="GO" id="GO:0005886">
    <property type="term" value="C:plasma membrane"/>
    <property type="evidence" value="ECO:0007669"/>
    <property type="project" value="InterPro"/>
</dbReference>
<dbReference type="GO" id="GO:0070588">
    <property type="term" value="P:calcium ion transmembrane transport"/>
    <property type="evidence" value="ECO:0007669"/>
    <property type="project" value="TreeGrafter"/>
</dbReference>
<dbReference type="InterPro" id="IPR027309">
    <property type="entry name" value="P2X_extracellular_dom_sf"/>
</dbReference>